<dbReference type="HOGENOM" id="CLU_1732190_0_0_1"/>
<keyword evidence="3" id="KW-1185">Reference proteome</keyword>
<reference evidence="2 3" key="1">
    <citation type="journal article" date="2011" name="PLoS Pathog.">
        <title>Endophytic Life Strategies Decoded by Genome and Transcriptome Analyses of the Mutualistic Root Symbiont Piriformospora indica.</title>
        <authorList>
            <person name="Zuccaro A."/>
            <person name="Lahrmann U."/>
            <person name="Guldener U."/>
            <person name="Langen G."/>
            <person name="Pfiffi S."/>
            <person name="Biedenkopf D."/>
            <person name="Wong P."/>
            <person name="Samans B."/>
            <person name="Grimm C."/>
            <person name="Basiewicz M."/>
            <person name="Murat C."/>
            <person name="Martin F."/>
            <person name="Kogel K.H."/>
        </authorList>
    </citation>
    <scope>NUCLEOTIDE SEQUENCE [LARGE SCALE GENOMIC DNA]</scope>
    <source>
        <strain evidence="2 3">DSM 11827</strain>
    </source>
</reference>
<dbReference type="OMA" id="NDHDTHY"/>
<dbReference type="InParanoid" id="G4TJA8"/>
<comment type="caution">
    <text evidence="2">The sequence shown here is derived from an EMBL/GenBank/DDBJ whole genome shotgun (WGS) entry which is preliminary data.</text>
</comment>
<dbReference type="Proteomes" id="UP000007148">
    <property type="component" value="Unassembled WGS sequence"/>
</dbReference>
<organism evidence="2 3">
    <name type="scientific">Serendipita indica (strain DSM 11827)</name>
    <name type="common">Root endophyte fungus</name>
    <name type="synonym">Piriformospora indica</name>
    <dbReference type="NCBI Taxonomy" id="1109443"/>
    <lineage>
        <taxon>Eukaryota</taxon>
        <taxon>Fungi</taxon>
        <taxon>Dikarya</taxon>
        <taxon>Basidiomycota</taxon>
        <taxon>Agaricomycotina</taxon>
        <taxon>Agaricomycetes</taxon>
        <taxon>Sebacinales</taxon>
        <taxon>Serendipitaceae</taxon>
        <taxon>Serendipita</taxon>
    </lineage>
</organism>
<keyword evidence="1" id="KW-0732">Signal</keyword>
<protein>
    <submittedName>
        <fullName evidence="2">Uncharacterized protein</fullName>
    </submittedName>
</protein>
<feature type="chain" id="PRO_5003468812" evidence="1">
    <location>
        <begin position="21"/>
        <end position="151"/>
    </location>
</feature>
<gene>
    <name evidence="2" type="ORF">PIIN_05338</name>
</gene>
<evidence type="ECO:0000313" key="2">
    <source>
        <dbReference type="EMBL" id="CCA71398.1"/>
    </source>
</evidence>
<dbReference type="EMBL" id="CAFZ01000117">
    <property type="protein sequence ID" value="CCA71398.1"/>
    <property type="molecule type" value="Genomic_DNA"/>
</dbReference>
<evidence type="ECO:0000313" key="3">
    <source>
        <dbReference type="Proteomes" id="UP000007148"/>
    </source>
</evidence>
<evidence type="ECO:0000256" key="1">
    <source>
        <dbReference type="SAM" id="SignalP"/>
    </source>
</evidence>
<accession>G4TJA8</accession>
<proteinExistence type="predicted"/>
<name>G4TJA8_SERID</name>
<sequence>MQFTTATLFAIALLAANVNAVTLYRGGNSHTPVTGDRVRHQDFGHPSDGHYHPNGGGLSTFSNPDHLPKGTKHVYSVESHEAEAHGFKVTNDHGTHHNIGLHQKHPEGTLHSALKNLPWKKVGRRDVHPMNRVRMVHEALESSKRSIEELD</sequence>
<dbReference type="STRING" id="1109443.G4TJA8"/>
<feature type="signal peptide" evidence="1">
    <location>
        <begin position="1"/>
        <end position="20"/>
    </location>
</feature>
<dbReference type="OrthoDB" id="3135871at2759"/>
<dbReference type="AlphaFoldDB" id="G4TJA8"/>